<organism evidence="2 3">
    <name type="scientific">Paracoccidioides brasiliensis (strain Pb18)</name>
    <dbReference type="NCBI Taxonomy" id="502780"/>
    <lineage>
        <taxon>Eukaryota</taxon>
        <taxon>Fungi</taxon>
        <taxon>Dikarya</taxon>
        <taxon>Ascomycota</taxon>
        <taxon>Pezizomycotina</taxon>
        <taxon>Eurotiomycetes</taxon>
        <taxon>Eurotiomycetidae</taxon>
        <taxon>Onygenales</taxon>
        <taxon>Ajellomycetaceae</taxon>
        <taxon>Paracoccidioides</taxon>
    </lineage>
</organism>
<dbReference type="InParanoid" id="C1GGG9"/>
<protein>
    <submittedName>
        <fullName evidence="2">Uncharacterized protein</fullName>
    </submittedName>
</protein>
<dbReference type="RefSeq" id="XP_010761729.1">
    <property type="nucleotide sequence ID" value="XM_010763427.1"/>
</dbReference>
<evidence type="ECO:0000256" key="1">
    <source>
        <dbReference type="SAM" id="MobiDB-lite"/>
    </source>
</evidence>
<dbReference type="Proteomes" id="UP000001628">
    <property type="component" value="Unassembled WGS sequence"/>
</dbReference>
<dbReference type="HOGENOM" id="CLU_2386805_0_0_1"/>
<dbReference type="AlphaFoldDB" id="C1GGG9"/>
<dbReference type="EMBL" id="KN275964">
    <property type="protein sequence ID" value="EEH50327.2"/>
    <property type="molecule type" value="Genomic_DNA"/>
</dbReference>
<evidence type="ECO:0000313" key="3">
    <source>
        <dbReference type="Proteomes" id="UP000001628"/>
    </source>
</evidence>
<feature type="region of interest" description="Disordered" evidence="1">
    <location>
        <begin position="62"/>
        <end position="94"/>
    </location>
</feature>
<proteinExistence type="predicted"/>
<name>C1GGG9_PARBD</name>
<feature type="compositionally biased region" description="Basic residues" evidence="1">
    <location>
        <begin position="85"/>
        <end position="94"/>
    </location>
</feature>
<dbReference type="GeneID" id="22585135"/>
<reference evidence="2 3" key="1">
    <citation type="journal article" date="2011" name="PLoS Genet.">
        <title>Comparative genomic analysis of human fungal pathogens causing paracoccidioidomycosis.</title>
        <authorList>
            <person name="Desjardins C.A."/>
            <person name="Champion M.D."/>
            <person name="Holder J.W."/>
            <person name="Muszewska A."/>
            <person name="Goldberg J."/>
            <person name="Bailao A.M."/>
            <person name="Brigido M.M."/>
            <person name="Ferreira M.E."/>
            <person name="Garcia A.M."/>
            <person name="Grynberg M."/>
            <person name="Gujja S."/>
            <person name="Heiman D.I."/>
            <person name="Henn M.R."/>
            <person name="Kodira C.D."/>
            <person name="Leon-Narvaez H."/>
            <person name="Longo L.V."/>
            <person name="Ma L.J."/>
            <person name="Malavazi I."/>
            <person name="Matsuo A.L."/>
            <person name="Morais F.V."/>
            <person name="Pereira M."/>
            <person name="Rodriguez-Brito S."/>
            <person name="Sakthikumar S."/>
            <person name="Salem-Izacc S.M."/>
            <person name="Sykes S.M."/>
            <person name="Teixeira M.M."/>
            <person name="Vallejo M.C."/>
            <person name="Walter M.E."/>
            <person name="Yandava C."/>
            <person name="Young S."/>
            <person name="Zeng Q."/>
            <person name="Zucker J."/>
            <person name="Felipe M.S."/>
            <person name="Goldman G.H."/>
            <person name="Haas B.J."/>
            <person name="McEwen J.G."/>
            <person name="Nino-Vega G."/>
            <person name="Puccia R."/>
            <person name="San-Blas G."/>
            <person name="Soares C.M."/>
            <person name="Birren B.W."/>
            <person name="Cuomo C.A."/>
        </authorList>
    </citation>
    <scope>NUCLEOTIDE SEQUENCE [LARGE SCALE GENOMIC DNA]</scope>
    <source>
        <strain evidence="2 3">Pb18</strain>
    </source>
</reference>
<sequence>MEGYVKLLALAVKLLRVMFDQDEYWKTHTLHSYPGSRGPHAPPTNLRVRKRAQEVITNLRILPGTNAPKSQSTPKSHVERDMLWKKTHTPSRTQ</sequence>
<keyword evidence="3" id="KW-1185">Reference proteome</keyword>
<gene>
    <name evidence="2" type="ORF">PADG_06406</name>
</gene>
<dbReference type="KEGG" id="pbn:PADG_06406"/>
<accession>C1GGG9</accession>
<evidence type="ECO:0000313" key="2">
    <source>
        <dbReference type="EMBL" id="EEH50327.2"/>
    </source>
</evidence>
<dbReference type="VEuPathDB" id="FungiDB:PADG_06406"/>